<feature type="chain" id="PRO_5003042071" evidence="12">
    <location>
        <begin position="21"/>
        <end position="665"/>
    </location>
</feature>
<keyword evidence="3 10" id="KW-0813">Transport</keyword>
<dbReference type="Pfam" id="PF21305">
    <property type="entry name" value="type_II_gspD_N0"/>
    <property type="match status" value="1"/>
</dbReference>
<evidence type="ECO:0000256" key="9">
    <source>
        <dbReference type="ARBA" id="ARBA00023237"/>
    </source>
</evidence>
<feature type="domain" description="Type II/III secretion system secretin-like" evidence="13">
    <location>
        <begin position="463"/>
        <end position="629"/>
    </location>
</feature>
<dbReference type="Pfam" id="PF00263">
    <property type="entry name" value="Secretin"/>
    <property type="match status" value="1"/>
</dbReference>
<organism evidence="16 17">
    <name type="scientific">Hydrogenobacter thermophilus (strain DSM 6534 / IAM 12695 / TK-6)</name>
    <dbReference type="NCBI Taxonomy" id="608538"/>
    <lineage>
        <taxon>Bacteria</taxon>
        <taxon>Pseudomonadati</taxon>
        <taxon>Aquificota</taxon>
        <taxon>Aquificia</taxon>
        <taxon>Aquificales</taxon>
        <taxon>Aquificaceae</taxon>
        <taxon>Hydrogenobacter</taxon>
    </lineage>
</organism>
<evidence type="ECO:0000256" key="6">
    <source>
        <dbReference type="ARBA" id="ARBA00022729"/>
    </source>
</evidence>
<dbReference type="eggNOG" id="COG4796">
    <property type="taxonomic scope" value="Bacteria"/>
</dbReference>
<name>D3DIT1_HYDTT</name>
<evidence type="ECO:0000313" key="17">
    <source>
        <dbReference type="Proteomes" id="UP000002574"/>
    </source>
</evidence>
<sequence length="665" mass="73449">MLRLFILVFSLFVLSVGVYAQTAEELQKQAQEQKKTGKVYLNFQNADISAIAKFMSELTGKNIVLDPNVKGSLTISSAKPVSIREAWDLFVLSLSMQGYGVIEERGFVRIVPLGQATSFASLKRPSTSGEVIIYLYKAENTQALQLQQAVQPFLSPFAKLAIHQQSNTLLIADIAKNIEKVKAILRELDSPERAIKVKVYRLERAKADTVFQSLQPLTAAFQQQLGSPTFITFNKDSNAIIVAANESVQNIVKEVIGTLDRESLGGLERNFYIISLKFVSAEEIYKSLQSLFRGISPVGAVQPQEPYPSTAPQMPEIRGLETPLRREERPKQTQLQLMPIETKEGMRIGFDRGTNSVILYATPQEYEGVKSLIEKMDVRRKQVLLAATVVEMSTSKALDIGVKWQIIGTQGGVSLGGGSLQDVYNAILSGNFIMGVLSTAGRTVTIGGTQLFFPDLLLLFSLLESGSGFNIVSNPKVLTLDNQTAEIKVGQVVPYASGVKFDINGMPVITYDYKEVGLDLGVTPTISGKDLRLQINLKLQDIVDYIRPQIGTLSYAVPVTSNRQVNSDVVVENGQTIIIGGLVNTKTLTSTQGVPGLKDIPGLGRIFRRDTKTEDKVSLFIFLTPYVIEKPEELSEITRQHQKMAEELKKLIEEREKKGNEKKQP</sequence>
<reference evidence="16 17" key="1">
    <citation type="journal article" date="2010" name="J. Bacteriol.">
        <title>Complete genome sequence of the thermophilic, obligately chemolithoautotrophic hydrogen-oxidizing bacterium Hydrogenobacter thermophilus TK-6.</title>
        <authorList>
            <person name="Arai H."/>
            <person name="Kanbe H."/>
            <person name="Ishii M."/>
            <person name="Igarashi Y."/>
        </authorList>
    </citation>
    <scope>NUCLEOTIDE SEQUENCE [LARGE SCALE GENOMIC DNA]</scope>
    <source>
        <strain evidence="17">DSM 6534 / IAM 12695 / TK-6 [Tokyo]</strain>
    </source>
</reference>
<dbReference type="InterPro" id="IPR049371">
    <property type="entry name" value="GspD-like_N0"/>
</dbReference>
<dbReference type="AlphaFoldDB" id="D3DIT1"/>
<dbReference type="PANTHER" id="PTHR30332:SF24">
    <property type="entry name" value="SECRETIN GSPD-RELATED"/>
    <property type="match status" value="1"/>
</dbReference>
<keyword evidence="4" id="KW-1134">Transmembrane beta strand</keyword>
<keyword evidence="17" id="KW-1185">Reference proteome</keyword>
<dbReference type="Proteomes" id="UP000002574">
    <property type="component" value="Chromosome"/>
</dbReference>
<feature type="coiled-coil region" evidence="11">
    <location>
        <begin position="634"/>
        <end position="661"/>
    </location>
</feature>
<keyword evidence="7" id="KW-0653">Protein transport</keyword>
<dbReference type="GO" id="GO:0015627">
    <property type="term" value="C:type II protein secretion system complex"/>
    <property type="evidence" value="ECO:0007669"/>
    <property type="project" value="InterPro"/>
</dbReference>
<evidence type="ECO:0000256" key="2">
    <source>
        <dbReference type="ARBA" id="ARBA00006980"/>
    </source>
</evidence>
<proteinExistence type="inferred from homology"/>
<dbReference type="InterPro" id="IPR001775">
    <property type="entry name" value="GspD/PilQ"/>
</dbReference>
<dbReference type="PANTHER" id="PTHR30332">
    <property type="entry name" value="PROBABLE GENERAL SECRETION PATHWAY PROTEIN D"/>
    <property type="match status" value="1"/>
</dbReference>
<dbReference type="GO" id="GO:0015628">
    <property type="term" value="P:protein secretion by the type II secretion system"/>
    <property type="evidence" value="ECO:0007669"/>
    <property type="project" value="InterPro"/>
</dbReference>
<feature type="signal peptide" evidence="12">
    <location>
        <begin position="1"/>
        <end position="20"/>
    </location>
</feature>
<dbReference type="OrthoDB" id="9779724at2"/>
<gene>
    <name evidence="16" type="ordered locus">HTH_1280</name>
</gene>
<dbReference type="RefSeq" id="WP_012963913.1">
    <property type="nucleotide sequence ID" value="NC_013799.1"/>
</dbReference>
<comment type="similarity">
    <text evidence="2">Belongs to the bacterial secretin family. GSP D subfamily.</text>
</comment>
<evidence type="ECO:0000259" key="14">
    <source>
        <dbReference type="Pfam" id="PF03958"/>
    </source>
</evidence>
<evidence type="ECO:0000259" key="13">
    <source>
        <dbReference type="Pfam" id="PF00263"/>
    </source>
</evidence>
<comment type="subcellular location">
    <subcellularLocation>
        <location evidence="1 10">Cell outer membrane</location>
    </subcellularLocation>
</comment>
<dbReference type="PRINTS" id="PR00811">
    <property type="entry name" value="BCTERIALGSPD"/>
</dbReference>
<dbReference type="KEGG" id="hte:Hydth_1272"/>
<dbReference type="Pfam" id="PF03958">
    <property type="entry name" value="Secretin_N"/>
    <property type="match status" value="2"/>
</dbReference>
<keyword evidence="5" id="KW-0812">Transmembrane</keyword>
<keyword evidence="9" id="KW-0998">Cell outer membrane</keyword>
<feature type="domain" description="NolW-like" evidence="14">
    <location>
        <begin position="197"/>
        <end position="263"/>
    </location>
</feature>
<evidence type="ECO:0000256" key="8">
    <source>
        <dbReference type="ARBA" id="ARBA00023136"/>
    </source>
</evidence>
<dbReference type="GO" id="GO:0009279">
    <property type="term" value="C:cell outer membrane"/>
    <property type="evidence" value="ECO:0007669"/>
    <property type="project" value="UniProtKB-SubCell"/>
</dbReference>
<protein>
    <submittedName>
        <fullName evidence="16">General secretion pathway protein D</fullName>
    </submittedName>
</protein>
<dbReference type="InterPro" id="IPR004846">
    <property type="entry name" value="T2SS/T3SS_dom"/>
</dbReference>
<dbReference type="PATRIC" id="fig|608538.5.peg.1298"/>
<keyword evidence="11" id="KW-0175">Coiled coil</keyword>
<evidence type="ECO:0000256" key="10">
    <source>
        <dbReference type="RuleBase" id="RU004004"/>
    </source>
</evidence>
<dbReference type="Gene3D" id="3.30.1370.120">
    <property type="match status" value="3"/>
</dbReference>
<accession>D3DIT1</accession>
<dbReference type="InterPro" id="IPR038591">
    <property type="entry name" value="NolW-like_sf"/>
</dbReference>
<feature type="domain" description="GspD-like N0" evidence="15">
    <location>
        <begin position="41"/>
        <end position="110"/>
    </location>
</feature>
<keyword evidence="6 12" id="KW-0732">Signal</keyword>
<evidence type="ECO:0000259" key="15">
    <source>
        <dbReference type="Pfam" id="PF21305"/>
    </source>
</evidence>
<dbReference type="InterPro" id="IPR050810">
    <property type="entry name" value="Bact_Secretion_Sys_Channel"/>
</dbReference>
<dbReference type="InterPro" id="IPR013356">
    <property type="entry name" value="T2SS_GspD"/>
</dbReference>
<dbReference type="NCBIfam" id="TIGR02517">
    <property type="entry name" value="type_II_gspD"/>
    <property type="match status" value="1"/>
</dbReference>
<evidence type="ECO:0000256" key="1">
    <source>
        <dbReference type="ARBA" id="ARBA00004442"/>
    </source>
</evidence>
<evidence type="ECO:0000256" key="12">
    <source>
        <dbReference type="SAM" id="SignalP"/>
    </source>
</evidence>
<dbReference type="EMBL" id="AP011112">
    <property type="protein sequence ID" value="BAI69733.1"/>
    <property type="molecule type" value="Genomic_DNA"/>
</dbReference>
<evidence type="ECO:0000256" key="11">
    <source>
        <dbReference type="SAM" id="Coils"/>
    </source>
</evidence>
<feature type="domain" description="NolW-like" evidence="14">
    <location>
        <begin position="273"/>
        <end position="382"/>
    </location>
</feature>
<dbReference type="eggNOG" id="COG1450">
    <property type="taxonomic scope" value="Bacteria"/>
</dbReference>
<evidence type="ECO:0000256" key="5">
    <source>
        <dbReference type="ARBA" id="ARBA00022692"/>
    </source>
</evidence>
<dbReference type="InterPro" id="IPR005644">
    <property type="entry name" value="NolW-like"/>
</dbReference>
<dbReference type="KEGG" id="hth:HTH_1280"/>
<evidence type="ECO:0000313" key="16">
    <source>
        <dbReference type="EMBL" id="BAI69733.1"/>
    </source>
</evidence>
<evidence type="ECO:0000256" key="7">
    <source>
        <dbReference type="ARBA" id="ARBA00022927"/>
    </source>
</evidence>
<dbReference type="STRING" id="608538.HTH_1280"/>
<evidence type="ECO:0000256" key="3">
    <source>
        <dbReference type="ARBA" id="ARBA00022448"/>
    </source>
</evidence>
<keyword evidence="8" id="KW-0472">Membrane</keyword>
<evidence type="ECO:0000256" key="4">
    <source>
        <dbReference type="ARBA" id="ARBA00022452"/>
    </source>
</evidence>